<evidence type="ECO:0000313" key="4">
    <source>
        <dbReference type="Proteomes" id="UP001345219"/>
    </source>
</evidence>
<gene>
    <name evidence="3" type="ORF">SAY87_003333</name>
</gene>
<dbReference type="Proteomes" id="UP001345219">
    <property type="component" value="Chromosome 3"/>
</dbReference>
<accession>A0AAN7KKP8</accession>
<dbReference type="PANTHER" id="PTHR33430:SF6">
    <property type="entry name" value="MATERNAL EFFECT EMBRYO ARREST PROTEIN"/>
    <property type="match status" value="1"/>
</dbReference>
<dbReference type="PANTHER" id="PTHR33430">
    <property type="entry name" value="MATERNAL EFFECT EMBRYO ARREST PROTEIN"/>
    <property type="match status" value="1"/>
</dbReference>
<feature type="compositionally biased region" description="Polar residues" evidence="1">
    <location>
        <begin position="291"/>
        <end position="301"/>
    </location>
</feature>
<feature type="transmembrane region" description="Helical" evidence="2">
    <location>
        <begin position="166"/>
        <end position="186"/>
    </location>
</feature>
<proteinExistence type="predicted"/>
<feature type="transmembrane region" description="Helical" evidence="2">
    <location>
        <begin position="258"/>
        <end position="278"/>
    </location>
</feature>
<evidence type="ECO:0000256" key="2">
    <source>
        <dbReference type="SAM" id="Phobius"/>
    </source>
</evidence>
<protein>
    <submittedName>
        <fullName evidence="3">Uncharacterized protein</fullName>
    </submittedName>
</protein>
<dbReference type="EMBL" id="JAXIOK010000006">
    <property type="protein sequence ID" value="KAK4768192.1"/>
    <property type="molecule type" value="Genomic_DNA"/>
</dbReference>
<comment type="caution">
    <text evidence="3">The sequence shown here is derived from an EMBL/GenBank/DDBJ whole genome shotgun (WGS) entry which is preliminary data.</text>
</comment>
<keyword evidence="2" id="KW-1133">Transmembrane helix</keyword>
<keyword evidence="4" id="KW-1185">Reference proteome</keyword>
<feature type="transmembrane region" description="Helical" evidence="2">
    <location>
        <begin position="220"/>
        <end position="238"/>
    </location>
</feature>
<sequence length="324" mass="35681">MVFIGISFGADSTGNSSHCKVRPDVAKENVPFENVDPTAWRRPVTKLEETIYQLLSYTLYWQFVGNDTAIPPEGKDDNEMVSIVHHQAKGHTLFPANFQKPVQQVNDEMTSSHAIIDALASANAIFSATVFVGMLFSSDPSSSQSNATSLCTAGPEVFKRLMLFEILSFTSFLVSALLLTGLKLYINLKESKINFEHKVTKEKGREARERVIKKWRDRGLIASATGFLVGFGFLMAGIEQMVEIRLGRLSCESKYSIPAVSILAALVIFILVFLAVTVRMICGHLDRQNDQSRTSKTAASNTRHRSHPSSGSGPCQDMDPSLSA</sequence>
<evidence type="ECO:0000256" key="1">
    <source>
        <dbReference type="SAM" id="MobiDB-lite"/>
    </source>
</evidence>
<keyword evidence="2" id="KW-0812">Transmembrane</keyword>
<feature type="region of interest" description="Disordered" evidence="1">
    <location>
        <begin position="291"/>
        <end position="324"/>
    </location>
</feature>
<name>A0AAN7KKP8_9MYRT</name>
<evidence type="ECO:0000313" key="3">
    <source>
        <dbReference type="EMBL" id="KAK4768192.1"/>
    </source>
</evidence>
<keyword evidence="2" id="KW-0472">Membrane</keyword>
<reference evidence="3 4" key="1">
    <citation type="journal article" date="2023" name="Hortic Res">
        <title>Pangenome of water caltrop reveals structural variations and asymmetric subgenome divergence after allopolyploidization.</title>
        <authorList>
            <person name="Zhang X."/>
            <person name="Chen Y."/>
            <person name="Wang L."/>
            <person name="Yuan Y."/>
            <person name="Fang M."/>
            <person name="Shi L."/>
            <person name="Lu R."/>
            <person name="Comes H.P."/>
            <person name="Ma Y."/>
            <person name="Chen Y."/>
            <person name="Huang G."/>
            <person name="Zhou Y."/>
            <person name="Zheng Z."/>
            <person name="Qiu Y."/>
        </authorList>
    </citation>
    <scope>NUCLEOTIDE SEQUENCE [LARGE SCALE GENOMIC DNA]</scope>
    <source>
        <tissue evidence="3">Roots</tissue>
    </source>
</reference>
<organism evidence="3 4">
    <name type="scientific">Trapa incisa</name>
    <dbReference type="NCBI Taxonomy" id="236973"/>
    <lineage>
        <taxon>Eukaryota</taxon>
        <taxon>Viridiplantae</taxon>
        <taxon>Streptophyta</taxon>
        <taxon>Embryophyta</taxon>
        <taxon>Tracheophyta</taxon>
        <taxon>Spermatophyta</taxon>
        <taxon>Magnoliopsida</taxon>
        <taxon>eudicotyledons</taxon>
        <taxon>Gunneridae</taxon>
        <taxon>Pentapetalae</taxon>
        <taxon>rosids</taxon>
        <taxon>malvids</taxon>
        <taxon>Myrtales</taxon>
        <taxon>Lythraceae</taxon>
        <taxon>Trapa</taxon>
    </lineage>
</organism>
<dbReference type="AlphaFoldDB" id="A0AAN7KKP8"/>